<feature type="transmembrane region" description="Helical" evidence="1">
    <location>
        <begin position="35"/>
        <end position="57"/>
    </location>
</feature>
<reference evidence="2 3" key="1">
    <citation type="submission" date="2019-03" db="EMBL/GenBank/DDBJ databases">
        <title>Genomic Encyclopedia of Type Strains, Phase IV (KMG-IV): sequencing the most valuable type-strain genomes for metagenomic binning, comparative biology and taxonomic classification.</title>
        <authorList>
            <person name="Goeker M."/>
        </authorList>
    </citation>
    <scope>NUCLEOTIDE SEQUENCE [LARGE SCALE GENOMIC DNA]</scope>
    <source>
        <strain evidence="2 3">DSM 17974</strain>
    </source>
</reference>
<comment type="caution">
    <text evidence="2">The sequence shown here is derived from an EMBL/GenBank/DDBJ whole genome shotgun (WGS) entry which is preliminary data.</text>
</comment>
<gene>
    <name evidence="2" type="ORF">C7445_10352</name>
</gene>
<evidence type="ECO:0000313" key="2">
    <source>
        <dbReference type="EMBL" id="TDY50009.1"/>
    </source>
</evidence>
<protein>
    <submittedName>
        <fullName evidence="2">Uncharacterized protein</fullName>
    </submittedName>
</protein>
<feature type="transmembrane region" description="Helical" evidence="1">
    <location>
        <begin position="6"/>
        <end position="23"/>
    </location>
</feature>
<keyword evidence="3" id="KW-1185">Reference proteome</keyword>
<dbReference type="AlphaFoldDB" id="A0A4R8LR15"/>
<dbReference type="OrthoDB" id="2377037at2"/>
<keyword evidence="1" id="KW-0472">Membrane</keyword>
<dbReference type="EMBL" id="SORF01000003">
    <property type="protein sequence ID" value="TDY50009.1"/>
    <property type="molecule type" value="Genomic_DNA"/>
</dbReference>
<dbReference type="Proteomes" id="UP000294581">
    <property type="component" value="Unassembled WGS sequence"/>
</dbReference>
<dbReference type="RefSeq" id="WP_134158754.1">
    <property type="nucleotide sequence ID" value="NZ_BSUS01000001.1"/>
</dbReference>
<keyword evidence="1" id="KW-0812">Transmembrane</keyword>
<organism evidence="2 3">
    <name type="scientific">Alicyclobacillus sacchari</name>
    <dbReference type="NCBI Taxonomy" id="392010"/>
    <lineage>
        <taxon>Bacteria</taxon>
        <taxon>Bacillati</taxon>
        <taxon>Bacillota</taxon>
        <taxon>Bacilli</taxon>
        <taxon>Bacillales</taxon>
        <taxon>Alicyclobacillaceae</taxon>
        <taxon>Alicyclobacillus</taxon>
    </lineage>
</organism>
<proteinExistence type="predicted"/>
<accession>A0A4R8LR15</accession>
<keyword evidence="1" id="KW-1133">Transmembrane helix</keyword>
<sequence length="62" mass="6740">MHHAIEAVFVLFIGCLFVYLMKIRPGAKPMTTPKMVGYLILGIVIGVIFISTDGIYAPTTGL</sequence>
<name>A0A4R8LR15_9BACL</name>
<evidence type="ECO:0000313" key="3">
    <source>
        <dbReference type="Proteomes" id="UP000294581"/>
    </source>
</evidence>
<evidence type="ECO:0000256" key="1">
    <source>
        <dbReference type="SAM" id="Phobius"/>
    </source>
</evidence>